<evidence type="ECO:0000256" key="2">
    <source>
        <dbReference type="ARBA" id="ARBA00022448"/>
    </source>
</evidence>
<evidence type="ECO:0000256" key="3">
    <source>
        <dbReference type="ARBA" id="ARBA00022475"/>
    </source>
</evidence>
<dbReference type="CDD" id="cd17503">
    <property type="entry name" value="MFS_LmrB_MDR_like"/>
    <property type="match status" value="1"/>
</dbReference>
<evidence type="ECO:0000256" key="6">
    <source>
        <dbReference type="ARBA" id="ARBA00023136"/>
    </source>
</evidence>
<dbReference type="PRINTS" id="PR01036">
    <property type="entry name" value="TCRTETB"/>
</dbReference>
<dbReference type="Pfam" id="PF07690">
    <property type="entry name" value="MFS_1"/>
    <property type="match status" value="1"/>
</dbReference>
<feature type="domain" description="Major facilitator superfamily (MFS) profile" evidence="8">
    <location>
        <begin position="7"/>
        <end position="449"/>
    </location>
</feature>
<protein>
    <submittedName>
        <fullName evidence="9">EmrB/QacA subfamily drug resistance transporter</fullName>
    </submittedName>
</protein>
<accession>A0ABX0V5D6</accession>
<sequence>MQLHKAVPLIVASSLIMQQIDSTAIATALPSMAQDLGVPALSLHSAITTYLLSLSVFLPLSGWIADRFGARRVFCAAIAVFTLASLACAASVSLTMLVLARFIQGAGAAMMLPTARLILVRSVPRSDLVSAMVLMSMPAVAGPVIGPLFGGFITHISSWHWIFWINLPFGVLAIILTLLLIGPIPPEARTSFDFVGFVLLGVGVGAVIFSLDSLAREISAWQLLPASAGLVCLALYVRHARRRPDPILDIDLFRYPTFRSSLLGGSLFRIGFGAVPFMLPLLMQEIFGYTPLESGAITFVSAIGAFGMRAMTRNVLRRFGFRSVLLWNALLASFCTGLFATFANDTAPLVMMLVIFLGGVFRALQFTSINTLAFAEVPDAKMSHATSLSQMAQRISQGTGVAAAAALLHFNSGGAGQLTATAFATSFVIIALVSAASCISFFFLPKTAGDGLAGREGEAD</sequence>
<dbReference type="Proteomes" id="UP001429580">
    <property type="component" value="Unassembled WGS sequence"/>
</dbReference>
<feature type="transmembrane region" description="Helical" evidence="7">
    <location>
        <begin position="218"/>
        <end position="237"/>
    </location>
</feature>
<comment type="subcellular location">
    <subcellularLocation>
        <location evidence="1">Cell membrane</location>
        <topology evidence="1">Multi-pass membrane protein</topology>
    </subcellularLocation>
</comment>
<dbReference type="Gene3D" id="1.20.1250.20">
    <property type="entry name" value="MFS general substrate transporter like domains"/>
    <property type="match status" value="1"/>
</dbReference>
<feature type="transmembrane region" description="Helical" evidence="7">
    <location>
        <begin position="418"/>
        <end position="444"/>
    </location>
</feature>
<dbReference type="InterPro" id="IPR011701">
    <property type="entry name" value="MFS"/>
</dbReference>
<dbReference type="InterPro" id="IPR036259">
    <property type="entry name" value="MFS_trans_sf"/>
</dbReference>
<feature type="transmembrane region" description="Helical" evidence="7">
    <location>
        <begin position="294"/>
        <end position="312"/>
    </location>
</feature>
<evidence type="ECO:0000313" key="9">
    <source>
        <dbReference type="EMBL" id="NIJ59714.1"/>
    </source>
</evidence>
<name>A0ABX0V5D6_9HYPH</name>
<gene>
    <name evidence="9" type="ORF">FHS82_003575</name>
</gene>
<keyword evidence="4 7" id="KW-0812">Transmembrane</keyword>
<keyword evidence="5 7" id="KW-1133">Transmembrane helix</keyword>
<dbReference type="NCBIfam" id="TIGR00711">
    <property type="entry name" value="efflux_EmrB"/>
    <property type="match status" value="1"/>
</dbReference>
<dbReference type="Gene3D" id="1.20.1720.10">
    <property type="entry name" value="Multidrug resistance protein D"/>
    <property type="match status" value="1"/>
</dbReference>
<feature type="transmembrane region" description="Helical" evidence="7">
    <location>
        <begin position="258"/>
        <end position="282"/>
    </location>
</feature>
<dbReference type="PANTHER" id="PTHR42718:SF46">
    <property type="entry name" value="BLR6921 PROTEIN"/>
    <property type="match status" value="1"/>
</dbReference>
<dbReference type="PANTHER" id="PTHR42718">
    <property type="entry name" value="MAJOR FACILITATOR SUPERFAMILY MULTIDRUG TRANSPORTER MFSC"/>
    <property type="match status" value="1"/>
</dbReference>
<proteinExistence type="predicted"/>
<feature type="transmembrane region" description="Helical" evidence="7">
    <location>
        <begin position="42"/>
        <end position="61"/>
    </location>
</feature>
<feature type="transmembrane region" description="Helical" evidence="7">
    <location>
        <begin position="194"/>
        <end position="212"/>
    </location>
</feature>
<dbReference type="InterPro" id="IPR020846">
    <property type="entry name" value="MFS_dom"/>
</dbReference>
<keyword evidence="2" id="KW-0813">Transport</keyword>
<dbReference type="InterPro" id="IPR004638">
    <property type="entry name" value="EmrB-like"/>
</dbReference>
<evidence type="ECO:0000256" key="1">
    <source>
        <dbReference type="ARBA" id="ARBA00004651"/>
    </source>
</evidence>
<evidence type="ECO:0000259" key="8">
    <source>
        <dbReference type="PROSITE" id="PS50850"/>
    </source>
</evidence>
<feature type="transmembrane region" description="Helical" evidence="7">
    <location>
        <begin position="324"/>
        <end position="343"/>
    </location>
</feature>
<keyword evidence="10" id="KW-1185">Reference proteome</keyword>
<dbReference type="PROSITE" id="PS50850">
    <property type="entry name" value="MFS"/>
    <property type="match status" value="1"/>
</dbReference>
<keyword evidence="6 7" id="KW-0472">Membrane</keyword>
<evidence type="ECO:0000256" key="4">
    <source>
        <dbReference type="ARBA" id="ARBA00022692"/>
    </source>
</evidence>
<feature type="transmembrane region" description="Helical" evidence="7">
    <location>
        <begin position="73"/>
        <end position="92"/>
    </location>
</feature>
<keyword evidence="3" id="KW-1003">Cell membrane</keyword>
<evidence type="ECO:0000313" key="10">
    <source>
        <dbReference type="Proteomes" id="UP001429580"/>
    </source>
</evidence>
<dbReference type="EMBL" id="JAASQI010000010">
    <property type="protein sequence ID" value="NIJ59714.1"/>
    <property type="molecule type" value="Genomic_DNA"/>
</dbReference>
<evidence type="ECO:0000256" key="7">
    <source>
        <dbReference type="SAM" id="Phobius"/>
    </source>
</evidence>
<feature type="transmembrane region" description="Helical" evidence="7">
    <location>
        <begin position="131"/>
        <end position="153"/>
    </location>
</feature>
<reference evidence="9 10" key="1">
    <citation type="submission" date="2020-03" db="EMBL/GenBank/DDBJ databases">
        <title>Genomic Encyclopedia of Type Strains, Phase IV (KMG-IV): sequencing the most valuable type-strain genomes for metagenomic binning, comparative biology and taxonomic classification.</title>
        <authorList>
            <person name="Goeker M."/>
        </authorList>
    </citation>
    <scope>NUCLEOTIDE SEQUENCE [LARGE SCALE GENOMIC DNA]</scope>
    <source>
        <strain evidence="9 10">DSM 103870</strain>
    </source>
</reference>
<dbReference type="RefSeq" id="WP_166955371.1">
    <property type="nucleotide sequence ID" value="NZ_JAASQI010000010.1"/>
</dbReference>
<dbReference type="SUPFAM" id="SSF103473">
    <property type="entry name" value="MFS general substrate transporter"/>
    <property type="match status" value="1"/>
</dbReference>
<feature type="transmembrane region" description="Helical" evidence="7">
    <location>
        <begin position="98"/>
        <end position="119"/>
    </location>
</feature>
<evidence type="ECO:0000256" key="5">
    <source>
        <dbReference type="ARBA" id="ARBA00022989"/>
    </source>
</evidence>
<feature type="transmembrane region" description="Helical" evidence="7">
    <location>
        <begin position="349"/>
        <end position="374"/>
    </location>
</feature>
<organism evidence="9 10">
    <name type="scientific">Pseudochelatococcus lubricantis</name>
    <dbReference type="NCBI Taxonomy" id="1538102"/>
    <lineage>
        <taxon>Bacteria</taxon>
        <taxon>Pseudomonadati</taxon>
        <taxon>Pseudomonadota</taxon>
        <taxon>Alphaproteobacteria</taxon>
        <taxon>Hyphomicrobiales</taxon>
        <taxon>Chelatococcaceae</taxon>
        <taxon>Pseudochelatococcus</taxon>
    </lineage>
</organism>
<comment type="caution">
    <text evidence="9">The sequence shown here is derived from an EMBL/GenBank/DDBJ whole genome shotgun (WGS) entry which is preliminary data.</text>
</comment>
<feature type="transmembrane region" description="Helical" evidence="7">
    <location>
        <begin position="159"/>
        <end position="182"/>
    </location>
</feature>